<protein>
    <submittedName>
        <fullName evidence="1">Uncharacterized protein</fullName>
    </submittedName>
</protein>
<evidence type="ECO:0000313" key="1">
    <source>
        <dbReference type="EMBL" id="SPS02159.1"/>
    </source>
</evidence>
<reference evidence="1 2" key="1">
    <citation type="submission" date="2018-01" db="EMBL/GenBank/DDBJ databases">
        <authorList>
            <person name="Gaut B.S."/>
            <person name="Morton B.R."/>
            <person name="Clegg M.T."/>
            <person name="Duvall M.R."/>
        </authorList>
    </citation>
    <scope>NUCLEOTIDE SEQUENCE [LARGE SCALE GENOMIC DNA]</scope>
    <source>
        <strain evidence="1">Cupriavidus taiwanensis cmp 52</strain>
    </source>
</reference>
<gene>
    <name evidence="1" type="ORF">CBM2634_P140003</name>
</gene>
<dbReference type="Proteomes" id="UP000256805">
    <property type="component" value="Unassembled WGS sequence"/>
</dbReference>
<accession>A0A375JB95</accession>
<evidence type="ECO:0000313" key="2">
    <source>
        <dbReference type="Proteomes" id="UP000256805"/>
    </source>
</evidence>
<organism evidence="1 2">
    <name type="scientific">Cupriavidus taiwanensis</name>
    <dbReference type="NCBI Taxonomy" id="164546"/>
    <lineage>
        <taxon>Bacteria</taxon>
        <taxon>Pseudomonadati</taxon>
        <taxon>Pseudomonadota</taxon>
        <taxon>Betaproteobacteria</taxon>
        <taxon>Burkholderiales</taxon>
        <taxon>Burkholderiaceae</taxon>
        <taxon>Cupriavidus</taxon>
    </lineage>
</organism>
<dbReference type="AlphaFoldDB" id="A0A375JB95"/>
<name>A0A375JB95_9BURK</name>
<dbReference type="EMBL" id="OVTA01000056">
    <property type="protein sequence ID" value="SPS02159.1"/>
    <property type="molecule type" value="Genomic_DNA"/>
</dbReference>
<proteinExistence type="predicted"/>
<sequence>MAGFTVVSDGKVSKVGKLLCILQTCGPMALLWTRVGPFRLHSVLSTKGKPERILVSLTGAITTNLTFCPTVLAEVP</sequence>